<evidence type="ECO:0000259" key="2">
    <source>
        <dbReference type="Pfam" id="PF07331"/>
    </source>
</evidence>
<proteinExistence type="predicted"/>
<gene>
    <name evidence="3" type="ORF">GCM10011385_19380</name>
</gene>
<feature type="transmembrane region" description="Helical" evidence="1">
    <location>
        <begin position="96"/>
        <end position="112"/>
    </location>
</feature>
<dbReference type="InterPro" id="IPR009936">
    <property type="entry name" value="DUF1468"/>
</dbReference>
<dbReference type="Proteomes" id="UP000636264">
    <property type="component" value="Unassembled WGS sequence"/>
</dbReference>
<dbReference type="Pfam" id="PF07331">
    <property type="entry name" value="TctB"/>
    <property type="match status" value="1"/>
</dbReference>
<dbReference type="AlphaFoldDB" id="A0A916RRA6"/>
<keyword evidence="1" id="KW-1133">Transmembrane helix</keyword>
<dbReference type="EMBL" id="BMIF01000005">
    <property type="protein sequence ID" value="GGA65655.1"/>
    <property type="molecule type" value="Genomic_DNA"/>
</dbReference>
<name>A0A916RRA6_9HYPH</name>
<accession>A0A916RRA6</accession>
<feature type="transmembrane region" description="Helical" evidence="1">
    <location>
        <begin position="41"/>
        <end position="60"/>
    </location>
</feature>
<feature type="transmembrane region" description="Helical" evidence="1">
    <location>
        <begin position="72"/>
        <end position="90"/>
    </location>
</feature>
<feature type="transmembrane region" description="Helical" evidence="1">
    <location>
        <begin position="12"/>
        <end position="29"/>
    </location>
</feature>
<evidence type="ECO:0000313" key="4">
    <source>
        <dbReference type="Proteomes" id="UP000636264"/>
    </source>
</evidence>
<dbReference type="RefSeq" id="WP_188720858.1">
    <property type="nucleotide sequence ID" value="NZ_BMIF01000005.1"/>
</dbReference>
<reference evidence="3" key="2">
    <citation type="submission" date="2020-09" db="EMBL/GenBank/DDBJ databases">
        <authorList>
            <person name="Sun Q."/>
            <person name="Zhou Y."/>
        </authorList>
    </citation>
    <scope>NUCLEOTIDE SEQUENCE</scope>
    <source>
        <strain evidence="3">CGMCC 1.15320</strain>
    </source>
</reference>
<protein>
    <submittedName>
        <fullName evidence="3">Membrane protein</fullName>
    </submittedName>
</protein>
<feature type="transmembrane region" description="Helical" evidence="1">
    <location>
        <begin position="119"/>
        <end position="142"/>
    </location>
</feature>
<sequence>MNTNIKDMGSGVMFLVIGLAFTWNTWRHLPLTTDGAIGPGSFPLGISLIVTGFGVGLIIKAMRTAPEGLTPISWRGLTLIVLSVLVFALFIERLGVLPALLASTFLAAIAPSDSNWKTAVIVTVALTAFCIGVFIYALGLPYPVIGPWLRLT</sequence>
<evidence type="ECO:0000313" key="3">
    <source>
        <dbReference type="EMBL" id="GGA65655.1"/>
    </source>
</evidence>
<evidence type="ECO:0000256" key="1">
    <source>
        <dbReference type="SAM" id="Phobius"/>
    </source>
</evidence>
<organism evidence="3 4">
    <name type="scientific">Nitratireductor aestuarii</name>
    <dbReference type="NCBI Taxonomy" id="1735103"/>
    <lineage>
        <taxon>Bacteria</taxon>
        <taxon>Pseudomonadati</taxon>
        <taxon>Pseudomonadota</taxon>
        <taxon>Alphaproteobacteria</taxon>
        <taxon>Hyphomicrobiales</taxon>
        <taxon>Phyllobacteriaceae</taxon>
        <taxon>Nitratireductor</taxon>
    </lineage>
</organism>
<keyword evidence="1" id="KW-0472">Membrane</keyword>
<reference evidence="3" key="1">
    <citation type="journal article" date="2014" name="Int. J. Syst. Evol. Microbiol.">
        <title>Complete genome sequence of Corynebacterium casei LMG S-19264T (=DSM 44701T), isolated from a smear-ripened cheese.</title>
        <authorList>
            <consortium name="US DOE Joint Genome Institute (JGI-PGF)"/>
            <person name="Walter F."/>
            <person name="Albersmeier A."/>
            <person name="Kalinowski J."/>
            <person name="Ruckert C."/>
        </authorList>
    </citation>
    <scope>NUCLEOTIDE SEQUENCE</scope>
    <source>
        <strain evidence="3">CGMCC 1.15320</strain>
    </source>
</reference>
<keyword evidence="4" id="KW-1185">Reference proteome</keyword>
<comment type="caution">
    <text evidence="3">The sequence shown here is derived from an EMBL/GenBank/DDBJ whole genome shotgun (WGS) entry which is preliminary data.</text>
</comment>
<feature type="domain" description="DUF1468" evidence="2">
    <location>
        <begin position="10"/>
        <end position="143"/>
    </location>
</feature>
<keyword evidence="1" id="KW-0812">Transmembrane</keyword>